<evidence type="ECO:0000256" key="1">
    <source>
        <dbReference type="ARBA" id="ARBA00022553"/>
    </source>
</evidence>
<evidence type="ECO:0000256" key="4">
    <source>
        <dbReference type="PROSITE-ProRule" id="PRU00169"/>
    </source>
</evidence>
<organism evidence="8 9">
    <name type="scientific">Pandoraea eparura</name>
    <dbReference type="NCBI Taxonomy" id="2508291"/>
    <lineage>
        <taxon>Bacteria</taxon>
        <taxon>Pseudomonadati</taxon>
        <taxon>Pseudomonadota</taxon>
        <taxon>Betaproteobacteria</taxon>
        <taxon>Burkholderiales</taxon>
        <taxon>Burkholderiaceae</taxon>
        <taxon>Pandoraea</taxon>
    </lineage>
</organism>
<proteinExistence type="predicted"/>
<dbReference type="InterPro" id="IPR036388">
    <property type="entry name" value="WH-like_DNA-bd_sf"/>
</dbReference>
<name>A0A5E4WKH9_9BURK</name>
<dbReference type="InterPro" id="IPR001867">
    <property type="entry name" value="OmpR/PhoB-type_DNA-bd"/>
</dbReference>
<feature type="domain" description="Response regulatory" evidence="6">
    <location>
        <begin position="2"/>
        <end position="117"/>
    </location>
</feature>
<dbReference type="GO" id="GO:0000156">
    <property type="term" value="F:phosphorelay response regulator activity"/>
    <property type="evidence" value="ECO:0007669"/>
    <property type="project" value="TreeGrafter"/>
</dbReference>
<dbReference type="Gene3D" id="1.10.10.10">
    <property type="entry name" value="Winged helix-like DNA-binding domain superfamily/Winged helix DNA-binding domain"/>
    <property type="match status" value="1"/>
</dbReference>
<sequence length="239" mass="27136">MNIASVEDDKGQSALIREMLTSAGYTCESFQSGAQFLRTLREHAFDLVVLDWQLPDMSGYDILTWVRQNFGRHPPILFLTSRSLERDIVMGLDAGADDYMIKPVRRPEFIARVAALLRRTSIVKRSGEVNFAVGDYVIDVNERTISLRQMPIAISPREFDLALFLFCNVGRLVSRDVIEKSIWGRTTESRSRTVDTYLSRLRLKLSLSPENGVRLVSVYSYGYRFEATAKAPDDATQGR</sequence>
<dbReference type="PROSITE" id="PS50110">
    <property type="entry name" value="RESPONSE_REGULATORY"/>
    <property type="match status" value="1"/>
</dbReference>
<dbReference type="InterPro" id="IPR001789">
    <property type="entry name" value="Sig_transdc_resp-reg_receiver"/>
</dbReference>
<dbReference type="SMART" id="SM00862">
    <property type="entry name" value="Trans_reg_C"/>
    <property type="match status" value="1"/>
</dbReference>
<keyword evidence="9" id="KW-1185">Reference proteome</keyword>
<evidence type="ECO:0000256" key="2">
    <source>
        <dbReference type="ARBA" id="ARBA00023012"/>
    </source>
</evidence>
<evidence type="ECO:0000313" key="9">
    <source>
        <dbReference type="Proteomes" id="UP000400981"/>
    </source>
</evidence>
<dbReference type="Proteomes" id="UP000400981">
    <property type="component" value="Unassembled WGS sequence"/>
</dbReference>
<dbReference type="CDD" id="cd17574">
    <property type="entry name" value="REC_OmpR"/>
    <property type="match status" value="1"/>
</dbReference>
<dbReference type="GO" id="GO:0032993">
    <property type="term" value="C:protein-DNA complex"/>
    <property type="evidence" value="ECO:0007669"/>
    <property type="project" value="TreeGrafter"/>
</dbReference>
<evidence type="ECO:0000256" key="5">
    <source>
        <dbReference type="PROSITE-ProRule" id="PRU01091"/>
    </source>
</evidence>
<evidence type="ECO:0000259" key="7">
    <source>
        <dbReference type="PROSITE" id="PS51755"/>
    </source>
</evidence>
<reference evidence="8 9" key="1">
    <citation type="submission" date="2019-08" db="EMBL/GenBank/DDBJ databases">
        <authorList>
            <person name="Peeters C."/>
        </authorList>
    </citation>
    <scope>NUCLEOTIDE SEQUENCE [LARGE SCALE GENOMIC DNA]</scope>
    <source>
        <strain evidence="8 9">LMG 31012</strain>
    </source>
</reference>
<dbReference type="PANTHER" id="PTHR48111:SF40">
    <property type="entry name" value="PHOSPHATE REGULON TRANSCRIPTIONAL REGULATORY PROTEIN PHOB"/>
    <property type="match status" value="1"/>
</dbReference>
<dbReference type="OrthoDB" id="9802426at2"/>
<dbReference type="RefSeq" id="WP_150590476.1">
    <property type="nucleotide sequence ID" value="NZ_CABPSH010000009.1"/>
</dbReference>
<dbReference type="GO" id="GO:0000976">
    <property type="term" value="F:transcription cis-regulatory region binding"/>
    <property type="evidence" value="ECO:0007669"/>
    <property type="project" value="TreeGrafter"/>
</dbReference>
<dbReference type="Pfam" id="PF00072">
    <property type="entry name" value="Response_reg"/>
    <property type="match status" value="1"/>
</dbReference>
<evidence type="ECO:0000256" key="3">
    <source>
        <dbReference type="ARBA" id="ARBA00023125"/>
    </source>
</evidence>
<dbReference type="Gene3D" id="6.10.250.690">
    <property type="match status" value="1"/>
</dbReference>
<dbReference type="SMART" id="SM00448">
    <property type="entry name" value="REC"/>
    <property type="match status" value="1"/>
</dbReference>
<keyword evidence="2" id="KW-0902">Two-component regulatory system</keyword>
<dbReference type="SUPFAM" id="SSF52172">
    <property type="entry name" value="CheY-like"/>
    <property type="match status" value="1"/>
</dbReference>
<dbReference type="EMBL" id="CABPSH010000009">
    <property type="protein sequence ID" value="VVE25517.1"/>
    <property type="molecule type" value="Genomic_DNA"/>
</dbReference>
<accession>A0A5E4WKH9</accession>
<dbReference type="AlphaFoldDB" id="A0A5E4WKH9"/>
<feature type="domain" description="OmpR/PhoB-type" evidence="7">
    <location>
        <begin position="128"/>
        <end position="227"/>
    </location>
</feature>
<dbReference type="CDD" id="cd00383">
    <property type="entry name" value="trans_reg_C"/>
    <property type="match status" value="1"/>
</dbReference>
<protein>
    <submittedName>
        <fullName evidence="8">Response regulator, OmpR-family</fullName>
    </submittedName>
</protein>
<gene>
    <name evidence="8" type="ORF">PEP31012_03380</name>
</gene>
<dbReference type="Gene3D" id="3.40.50.2300">
    <property type="match status" value="1"/>
</dbReference>
<keyword evidence="1 4" id="KW-0597">Phosphoprotein</keyword>
<dbReference type="Pfam" id="PF00486">
    <property type="entry name" value="Trans_reg_C"/>
    <property type="match status" value="1"/>
</dbReference>
<dbReference type="PROSITE" id="PS51755">
    <property type="entry name" value="OMPR_PHOB"/>
    <property type="match status" value="1"/>
</dbReference>
<evidence type="ECO:0000259" key="6">
    <source>
        <dbReference type="PROSITE" id="PS50110"/>
    </source>
</evidence>
<dbReference type="GO" id="GO:0005829">
    <property type="term" value="C:cytosol"/>
    <property type="evidence" value="ECO:0007669"/>
    <property type="project" value="TreeGrafter"/>
</dbReference>
<dbReference type="InterPro" id="IPR011006">
    <property type="entry name" value="CheY-like_superfamily"/>
</dbReference>
<dbReference type="InterPro" id="IPR039420">
    <property type="entry name" value="WalR-like"/>
</dbReference>
<feature type="modified residue" description="4-aspartylphosphate" evidence="4">
    <location>
        <position position="51"/>
    </location>
</feature>
<keyword evidence="3 5" id="KW-0238">DNA-binding</keyword>
<feature type="DNA-binding region" description="OmpR/PhoB-type" evidence="5">
    <location>
        <begin position="128"/>
        <end position="227"/>
    </location>
</feature>
<dbReference type="GO" id="GO:0006355">
    <property type="term" value="P:regulation of DNA-templated transcription"/>
    <property type="evidence" value="ECO:0007669"/>
    <property type="project" value="InterPro"/>
</dbReference>
<dbReference type="PANTHER" id="PTHR48111">
    <property type="entry name" value="REGULATOR OF RPOS"/>
    <property type="match status" value="1"/>
</dbReference>
<evidence type="ECO:0000313" key="8">
    <source>
        <dbReference type="EMBL" id="VVE25517.1"/>
    </source>
</evidence>